<keyword evidence="2" id="KW-1185">Reference proteome</keyword>
<organism evidence="1 2">
    <name type="scientific">Zhenhengia yiwuensis</name>
    <dbReference type="NCBI Taxonomy" id="2763666"/>
    <lineage>
        <taxon>Bacteria</taxon>
        <taxon>Bacillati</taxon>
        <taxon>Bacillota</taxon>
        <taxon>Clostridia</taxon>
        <taxon>Lachnospirales</taxon>
        <taxon>Lachnospiraceae</taxon>
        <taxon>Zhenhengia</taxon>
    </lineage>
</organism>
<dbReference type="RefSeq" id="WP_249334502.1">
    <property type="nucleotide sequence ID" value="NZ_JACRSY010000058.1"/>
</dbReference>
<evidence type="ECO:0000313" key="1">
    <source>
        <dbReference type="EMBL" id="MBC8581536.1"/>
    </source>
</evidence>
<accession>A0A926EKR6</accession>
<evidence type="ECO:0000313" key="2">
    <source>
        <dbReference type="Proteomes" id="UP000655830"/>
    </source>
</evidence>
<reference evidence="1" key="1">
    <citation type="submission" date="2020-08" db="EMBL/GenBank/DDBJ databases">
        <title>Genome public.</title>
        <authorList>
            <person name="Liu C."/>
            <person name="Sun Q."/>
        </authorList>
    </citation>
    <scope>NUCLEOTIDE SEQUENCE</scope>
    <source>
        <strain evidence="1">NSJ-12</strain>
    </source>
</reference>
<protein>
    <submittedName>
        <fullName evidence="1">Uncharacterized protein</fullName>
    </submittedName>
</protein>
<proteinExistence type="predicted"/>
<dbReference type="Proteomes" id="UP000655830">
    <property type="component" value="Unassembled WGS sequence"/>
</dbReference>
<comment type="caution">
    <text evidence="1">The sequence shown here is derived from an EMBL/GenBank/DDBJ whole genome shotgun (WGS) entry which is preliminary data.</text>
</comment>
<sequence length="109" mass="13075">MTERKVYDLKKMTGSEIKKVIESVPKIEPITGLERCDSYMFEEGPVYLTNPAYDAYTVPVYDPEWKEFLWTRIDMDDDFRKEEETLCELDDLRDREDFEEIKKLYGVIE</sequence>
<name>A0A926EKR6_9FIRM</name>
<dbReference type="EMBL" id="JACRSY010000058">
    <property type="protein sequence ID" value="MBC8581536.1"/>
    <property type="molecule type" value="Genomic_DNA"/>
</dbReference>
<gene>
    <name evidence="1" type="ORF">H8718_18800</name>
</gene>
<dbReference type="AlphaFoldDB" id="A0A926EKR6"/>